<dbReference type="PANTHER" id="PTHR30161:SF1">
    <property type="entry name" value="FLAGELLAR BIOSYNTHESIS PROTEIN FLHA-RELATED"/>
    <property type="match status" value="1"/>
</dbReference>
<sequence>MDELSEETFKYTKKVDTLELQLCPELIDKDFLAKLTNTLKNIRKDIFETYGVPIPPVKITCCDESFSNPDIQIKVFIIGYCIHEINKHEKSNSIPSIIYNTIKHNLPCFITATTIEKIYEEVQKENPTLMTNLKSFTDSYTAVRHVLKNLVSDYIPLNNLALIFENILESYARYKIENCSFWYLSSHAREELAPIFITELLNTNREFLFFDVSNEILTYLRYNKRTFKRDFLLPLVNEMKNIIKENPSANFILDLDEELRYFYHISLKPVFPDLRIIRKEELDRANLFSPFSRKLIKTIDIPIPNKEAPAADKKAVKKTPWIKKIFKKFKK</sequence>
<dbReference type="PANTHER" id="PTHR30161">
    <property type="entry name" value="FLAGELLAR EXPORT PROTEIN, MEMBRANE FLHA SUBUNIT-RELATED"/>
    <property type="match status" value="1"/>
</dbReference>
<reference evidence="2" key="1">
    <citation type="submission" date="2016-10" db="EMBL/GenBank/DDBJ databases">
        <authorList>
            <person name="Varghese N."/>
            <person name="Submissions S."/>
        </authorList>
    </citation>
    <scope>NUCLEOTIDE SEQUENCE [LARGE SCALE GENOMIC DNA]</scope>
    <source>
        <strain evidence="2">XBD1002</strain>
    </source>
</reference>
<dbReference type="AlphaFoldDB" id="A0A1I3LJF6"/>
<dbReference type="GO" id="GO:0005886">
    <property type="term" value="C:plasma membrane"/>
    <property type="evidence" value="ECO:0007669"/>
    <property type="project" value="TreeGrafter"/>
</dbReference>
<evidence type="ECO:0000313" key="1">
    <source>
        <dbReference type="EMBL" id="SFI84660.1"/>
    </source>
</evidence>
<evidence type="ECO:0000313" key="2">
    <source>
        <dbReference type="Proteomes" id="UP000182737"/>
    </source>
</evidence>
<dbReference type="InterPro" id="IPR001712">
    <property type="entry name" value="T3SS_FHIPEP"/>
</dbReference>
<dbReference type="Pfam" id="PF00771">
    <property type="entry name" value="FHIPEP"/>
    <property type="match status" value="1"/>
</dbReference>
<protein>
    <submittedName>
        <fullName evidence="1">FHIPEP family protein</fullName>
    </submittedName>
</protein>
<dbReference type="OrthoDB" id="289180at2"/>
<organism evidence="1 2">
    <name type="scientific">Treponema bryantii</name>
    <dbReference type="NCBI Taxonomy" id="163"/>
    <lineage>
        <taxon>Bacteria</taxon>
        <taxon>Pseudomonadati</taxon>
        <taxon>Spirochaetota</taxon>
        <taxon>Spirochaetia</taxon>
        <taxon>Spirochaetales</taxon>
        <taxon>Treponemataceae</taxon>
        <taxon>Treponema</taxon>
    </lineage>
</organism>
<dbReference type="GO" id="GO:0044780">
    <property type="term" value="P:bacterial-type flagellum assembly"/>
    <property type="evidence" value="ECO:0007669"/>
    <property type="project" value="TreeGrafter"/>
</dbReference>
<dbReference type="Gene3D" id="1.10.8.540">
    <property type="entry name" value="FHIPEP family, domain 3"/>
    <property type="match status" value="1"/>
</dbReference>
<dbReference type="RefSeq" id="WP_074932157.1">
    <property type="nucleotide sequence ID" value="NZ_FORI01000007.1"/>
</dbReference>
<dbReference type="EMBL" id="FORI01000007">
    <property type="protein sequence ID" value="SFI84660.1"/>
    <property type="molecule type" value="Genomic_DNA"/>
</dbReference>
<proteinExistence type="predicted"/>
<dbReference type="InterPro" id="IPR042193">
    <property type="entry name" value="FHIPEP_3"/>
</dbReference>
<dbReference type="Proteomes" id="UP000182737">
    <property type="component" value="Unassembled WGS sequence"/>
</dbReference>
<accession>A0A1I3LJF6</accession>
<name>A0A1I3LJF6_9SPIR</name>
<keyword evidence="2" id="KW-1185">Reference proteome</keyword>
<gene>
    <name evidence="1" type="ORF">SAMN04487775_1078</name>
</gene>
<dbReference type="GO" id="GO:0009306">
    <property type="term" value="P:protein secretion"/>
    <property type="evidence" value="ECO:0007669"/>
    <property type="project" value="InterPro"/>
</dbReference>